<dbReference type="RefSeq" id="WP_354199519.1">
    <property type="nucleotide sequence ID" value="NZ_JBEPML010000026.1"/>
</dbReference>
<dbReference type="InterPro" id="IPR036388">
    <property type="entry name" value="WH-like_DNA-bd_sf"/>
</dbReference>
<comment type="caution">
    <text evidence="5">The sequence shown here is derived from an EMBL/GenBank/DDBJ whole genome shotgun (WGS) entry which is preliminary data.</text>
</comment>
<protein>
    <submittedName>
        <fullName evidence="5">DNA-binding GntR family transcriptional regulator</fullName>
    </submittedName>
</protein>
<dbReference type="InterPro" id="IPR036390">
    <property type="entry name" value="WH_DNA-bd_sf"/>
</dbReference>
<dbReference type="Gene3D" id="1.20.120.530">
    <property type="entry name" value="GntR ligand-binding domain-like"/>
    <property type="match status" value="1"/>
</dbReference>
<reference evidence="5 6" key="1">
    <citation type="submission" date="2024-06" db="EMBL/GenBank/DDBJ databases">
        <title>Genomic Encyclopedia of Type Strains, Phase IV (KMG-IV): sequencing the most valuable type-strain genomes for metagenomic binning, comparative biology and taxonomic classification.</title>
        <authorList>
            <person name="Goeker M."/>
        </authorList>
    </citation>
    <scope>NUCLEOTIDE SEQUENCE [LARGE SCALE GENOMIC DNA]</scope>
    <source>
        <strain evidence="5 6">DSM 27865</strain>
    </source>
</reference>
<dbReference type="Pfam" id="PF07729">
    <property type="entry name" value="FCD"/>
    <property type="match status" value="1"/>
</dbReference>
<evidence type="ECO:0000256" key="1">
    <source>
        <dbReference type="ARBA" id="ARBA00023015"/>
    </source>
</evidence>
<dbReference type="PROSITE" id="PS50949">
    <property type="entry name" value="HTH_GNTR"/>
    <property type="match status" value="1"/>
</dbReference>
<evidence type="ECO:0000256" key="3">
    <source>
        <dbReference type="ARBA" id="ARBA00023163"/>
    </source>
</evidence>
<dbReference type="InterPro" id="IPR000524">
    <property type="entry name" value="Tscrpt_reg_HTH_GntR"/>
</dbReference>
<evidence type="ECO:0000256" key="2">
    <source>
        <dbReference type="ARBA" id="ARBA00023125"/>
    </source>
</evidence>
<dbReference type="PANTHER" id="PTHR43537:SF53">
    <property type="entry name" value="HTH-TYPE TRANSCRIPTIONAL REPRESSOR NANR"/>
    <property type="match status" value="1"/>
</dbReference>
<dbReference type="Proteomes" id="UP001549076">
    <property type="component" value="Unassembled WGS sequence"/>
</dbReference>
<sequence>MARRHGYAESEITQRLIEAIFEQRLPPGERITGSQLAEIFGVSRTVVRLSMGKLSEIGVFRKTPNLGYVIASPSRAEARMMLDVRKMIEPEMVRQIAASRTEADLSRLFDRIRAENAARANGDRSTLVRLAGEFHLKLAEISGNVYLVQTLTQLQVLTCLAILVHAESESGCPRDEHSRIVTAIAEGHGDRAASDMSHHLEHIAEELQLNIDRVEPSLESALRWLAPKVPG</sequence>
<keyword evidence="1" id="KW-0805">Transcription regulation</keyword>
<keyword evidence="3" id="KW-0804">Transcription</keyword>
<dbReference type="SUPFAM" id="SSF48008">
    <property type="entry name" value="GntR ligand-binding domain-like"/>
    <property type="match status" value="1"/>
</dbReference>
<feature type="domain" description="HTH gntR-type" evidence="4">
    <location>
        <begin position="6"/>
        <end position="73"/>
    </location>
</feature>
<keyword evidence="2 5" id="KW-0238">DNA-binding</keyword>
<name>A0ABV2N712_9HYPH</name>
<dbReference type="InterPro" id="IPR011711">
    <property type="entry name" value="GntR_C"/>
</dbReference>
<evidence type="ECO:0000313" key="5">
    <source>
        <dbReference type="EMBL" id="MET3794608.1"/>
    </source>
</evidence>
<accession>A0ABV2N712</accession>
<dbReference type="SUPFAM" id="SSF46785">
    <property type="entry name" value="Winged helix' DNA-binding domain"/>
    <property type="match status" value="1"/>
</dbReference>
<keyword evidence="6" id="KW-1185">Reference proteome</keyword>
<organism evidence="5 6">
    <name type="scientific">Aquamicrobium terrae</name>
    <dbReference type="NCBI Taxonomy" id="1324945"/>
    <lineage>
        <taxon>Bacteria</taxon>
        <taxon>Pseudomonadati</taxon>
        <taxon>Pseudomonadota</taxon>
        <taxon>Alphaproteobacteria</taxon>
        <taxon>Hyphomicrobiales</taxon>
        <taxon>Phyllobacteriaceae</taxon>
        <taxon>Aquamicrobium</taxon>
    </lineage>
</organism>
<dbReference type="SMART" id="SM00895">
    <property type="entry name" value="FCD"/>
    <property type="match status" value="1"/>
</dbReference>
<dbReference type="PANTHER" id="PTHR43537">
    <property type="entry name" value="TRANSCRIPTIONAL REGULATOR, GNTR FAMILY"/>
    <property type="match status" value="1"/>
</dbReference>
<dbReference type="InterPro" id="IPR008920">
    <property type="entry name" value="TF_FadR/GntR_C"/>
</dbReference>
<dbReference type="Gene3D" id="1.10.10.10">
    <property type="entry name" value="Winged helix-like DNA-binding domain superfamily/Winged helix DNA-binding domain"/>
    <property type="match status" value="1"/>
</dbReference>
<dbReference type="EMBL" id="JBEPML010000026">
    <property type="protein sequence ID" value="MET3794608.1"/>
    <property type="molecule type" value="Genomic_DNA"/>
</dbReference>
<dbReference type="GO" id="GO:0003677">
    <property type="term" value="F:DNA binding"/>
    <property type="evidence" value="ECO:0007669"/>
    <property type="project" value="UniProtKB-KW"/>
</dbReference>
<gene>
    <name evidence="5" type="ORF">ABID37_004848</name>
</gene>
<dbReference type="Pfam" id="PF00392">
    <property type="entry name" value="GntR"/>
    <property type="match status" value="1"/>
</dbReference>
<evidence type="ECO:0000259" key="4">
    <source>
        <dbReference type="PROSITE" id="PS50949"/>
    </source>
</evidence>
<evidence type="ECO:0000313" key="6">
    <source>
        <dbReference type="Proteomes" id="UP001549076"/>
    </source>
</evidence>
<proteinExistence type="predicted"/>